<dbReference type="Pfam" id="PF01535">
    <property type="entry name" value="PPR"/>
    <property type="match status" value="1"/>
</dbReference>
<dbReference type="Pfam" id="PF12854">
    <property type="entry name" value="PPR_1"/>
    <property type="match status" value="1"/>
</dbReference>
<evidence type="ECO:0000313" key="3">
    <source>
        <dbReference type="EMBL" id="WOG91325.1"/>
    </source>
</evidence>
<dbReference type="InterPro" id="IPR002885">
    <property type="entry name" value="PPR_rpt"/>
</dbReference>
<feature type="repeat" description="PPR" evidence="2">
    <location>
        <begin position="199"/>
        <end position="233"/>
    </location>
</feature>
<feature type="repeat" description="PPR" evidence="2">
    <location>
        <begin position="271"/>
        <end position="305"/>
    </location>
</feature>
<dbReference type="PANTHER" id="PTHR47932:SF63">
    <property type="entry name" value="OS08G0290000 PROTEIN"/>
    <property type="match status" value="1"/>
</dbReference>
<feature type="repeat" description="PPR" evidence="2">
    <location>
        <begin position="306"/>
        <end position="340"/>
    </location>
</feature>
<feature type="repeat" description="PPR" evidence="2">
    <location>
        <begin position="234"/>
        <end position="268"/>
    </location>
</feature>
<reference evidence="3" key="2">
    <citation type="submission" date="2022-03" db="EMBL/GenBank/DDBJ databases">
        <title>Draft title - Genomic analysis of global carrot germplasm unveils the trajectory of domestication and the origin of high carotenoid orange carrot.</title>
        <authorList>
            <person name="Iorizzo M."/>
            <person name="Ellison S."/>
            <person name="Senalik D."/>
            <person name="Macko-Podgorni A."/>
            <person name="Grzebelus D."/>
            <person name="Bostan H."/>
            <person name="Rolling W."/>
            <person name="Curaba J."/>
            <person name="Simon P."/>
        </authorList>
    </citation>
    <scope>NUCLEOTIDE SEQUENCE</scope>
    <source>
        <tissue evidence="3">Leaf</tissue>
    </source>
</reference>
<dbReference type="Pfam" id="PF13041">
    <property type="entry name" value="PPR_2"/>
    <property type="match status" value="2"/>
</dbReference>
<reference evidence="3" key="1">
    <citation type="journal article" date="2016" name="Nat. Genet.">
        <title>A high-quality carrot genome assembly provides new insights into carotenoid accumulation and asterid genome evolution.</title>
        <authorList>
            <person name="Iorizzo M."/>
            <person name="Ellison S."/>
            <person name="Senalik D."/>
            <person name="Zeng P."/>
            <person name="Satapoomin P."/>
            <person name="Huang J."/>
            <person name="Bowman M."/>
            <person name="Iovene M."/>
            <person name="Sanseverino W."/>
            <person name="Cavagnaro P."/>
            <person name="Yildiz M."/>
            <person name="Macko-Podgorni A."/>
            <person name="Moranska E."/>
            <person name="Grzebelus E."/>
            <person name="Grzebelus D."/>
            <person name="Ashrafi H."/>
            <person name="Zheng Z."/>
            <person name="Cheng S."/>
            <person name="Spooner D."/>
            <person name="Van Deynze A."/>
            <person name="Simon P."/>
        </authorList>
    </citation>
    <scope>NUCLEOTIDE SEQUENCE</scope>
    <source>
        <tissue evidence="3">Leaf</tissue>
    </source>
</reference>
<dbReference type="PANTHER" id="PTHR47932">
    <property type="entry name" value="ATPASE EXPRESSION PROTEIN 3"/>
    <property type="match status" value="1"/>
</dbReference>
<dbReference type="AlphaFoldDB" id="A0AAF0WK01"/>
<evidence type="ECO:0008006" key="5">
    <source>
        <dbReference type="Google" id="ProtNLM"/>
    </source>
</evidence>
<accession>A0AAF0WK01</accession>
<organism evidence="3 4">
    <name type="scientific">Daucus carota subsp. sativus</name>
    <name type="common">Carrot</name>
    <dbReference type="NCBI Taxonomy" id="79200"/>
    <lineage>
        <taxon>Eukaryota</taxon>
        <taxon>Viridiplantae</taxon>
        <taxon>Streptophyta</taxon>
        <taxon>Embryophyta</taxon>
        <taxon>Tracheophyta</taxon>
        <taxon>Spermatophyta</taxon>
        <taxon>Magnoliopsida</taxon>
        <taxon>eudicotyledons</taxon>
        <taxon>Gunneridae</taxon>
        <taxon>Pentapetalae</taxon>
        <taxon>asterids</taxon>
        <taxon>campanulids</taxon>
        <taxon>Apiales</taxon>
        <taxon>Apiaceae</taxon>
        <taxon>Apioideae</taxon>
        <taxon>Scandiceae</taxon>
        <taxon>Daucinae</taxon>
        <taxon>Daucus</taxon>
        <taxon>Daucus sect. Daucus</taxon>
    </lineage>
</organism>
<evidence type="ECO:0000256" key="1">
    <source>
        <dbReference type="ARBA" id="ARBA00022737"/>
    </source>
</evidence>
<feature type="repeat" description="PPR" evidence="2">
    <location>
        <begin position="164"/>
        <end position="198"/>
    </location>
</feature>
<evidence type="ECO:0000313" key="4">
    <source>
        <dbReference type="Proteomes" id="UP000077755"/>
    </source>
</evidence>
<keyword evidence="1" id="KW-0677">Repeat</keyword>
<dbReference type="InterPro" id="IPR011990">
    <property type="entry name" value="TPR-like_helical_dom_sf"/>
</dbReference>
<name>A0AAF0WK01_DAUCS</name>
<sequence>MSLFSVCRYLSTTSLKITNPIFPKNLSPSSSAHIYWTHLQKDVPNIERTLDRVKIKLDPLCLISVLQISADFNQPLLGLRFFIWAGLQPSYGHSLYMYNKACNLLRIDRNPEIIYDVVHAYWTERCSVTVKTFKVVLCLCKEARLANEGLWVLRRMKEFGCGVNTVAYNVVIRSFCYVGNVEEAVRLVREMGSTGNFPDMITYGAIVKCYVDGGRLDEAFGLFRGMKAHGCVPNTVLYSILIDGVCRFGSFEKALELLCEMENGGKSCRPNAVTYTAVIQSLCEGGRSVTALSVLDRMKASGCSPNKITLRTLINGLCVEGNVDDAYKLIERVVEVGDLSVGECYSSLVVCLLWVGKFEEAEKVFRILLVGGVNPDGLASSHLLRGLCLKGRILDGFRLHKDIEILGSVSGIDSDIYSLLLAGLIENNYLVEAENLAGLMSERDIQLKPPYLEHVVDYLKSSGKSELLSHFYRSQK</sequence>
<dbReference type="Proteomes" id="UP000077755">
    <property type="component" value="Chromosome 3"/>
</dbReference>
<gene>
    <name evidence="3" type="ORF">DCAR_0310573</name>
</gene>
<proteinExistence type="predicted"/>
<dbReference type="NCBIfam" id="TIGR00756">
    <property type="entry name" value="PPR"/>
    <property type="match status" value="5"/>
</dbReference>
<dbReference type="PROSITE" id="PS51375">
    <property type="entry name" value="PPR"/>
    <property type="match status" value="5"/>
</dbReference>
<dbReference type="EMBL" id="CP093345">
    <property type="protein sequence ID" value="WOG91325.1"/>
    <property type="molecule type" value="Genomic_DNA"/>
</dbReference>
<keyword evidence="4" id="KW-1185">Reference proteome</keyword>
<dbReference type="Gene3D" id="1.25.40.10">
    <property type="entry name" value="Tetratricopeptide repeat domain"/>
    <property type="match status" value="4"/>
</dbReference>
<evidence type="ECO:0000256" key="2">
    <source>
        <dbReference type="PROSITE-ProRule" id="PRU00708"/>
    </source>
</evidence>
<protein>
    <recommendedName>
        <fullName evidence="5">Pentacotripeptide-repeat region of PRORP domain-containing protein</fullName>
    </recommendedName>
</protein>